<keyword evidence="1" id="KW-0472">Membrane</keyword>
<name>A0A4Q8D2G8_9GAMM</name>
<keyword evidence="3" id="KW-1185">Reference proteome</keyword>
<dbReference type="Proteomes" id="UP000292298">
    <property type="component" value="Unassembled WGS sequence"/>
</dbReference>
<proteinExistence type="predicted"/>
<accession>A0A4Q8D2G8</accession>
<comment type="caution">
    <text evidence="2">The sequence shown here is derived from an EMBL/GenBank/DDBJ whole genome shotgun (WGS) entry which is preliminary data.</text>
</comment>
<dbReference type="AlphaFoldDB" id="A0A4Q8D2G8"/>
<dbReference type="EMBL" id="SHLI01000001">
    <property type="protein sequence ID" value="RZU99601.1"/>
    <property type="molecule type" value="Genomic_DNA"/>
</dbReference>
<evidence type="ECO:0000256" key="1">
    <source>
        <dbReference type="SAM" id="Phobius"/>
    </source>
</evidence>
<protein>
    <submittedName>
        <fullName evidence="2">Uncharacterized protein</fullName>
    </submittedName>
</protein>
<reference evidence="2 3" key="1">
    <citation type="submission" date="2019-02" db="EMBL/GenBank/DDBJ databases">
        <title>Genomic Encyclopedia of Type Strains, Phase IV (KMG-IV): sequencing the most valuable type-strain genomes for metagenomic binning, comparative biology and taxonomic classification.</title>
        <authorList>
            <person name="Goeker M."/>
        </authorList>
    </citation>
    <scope>NUCLEOTIDE SEQUENCE [LARGE SCALE GENOMIC DNA]</scope>
    <source>
        <strain evidence="2 3">DSM 21056</strain>
    </source>
</reference>
<evidence type="ECO:0000313" key="3">
    <source>
        <dbReference type="Proteomes" id="UP000292298"/>
    </source>
</evidence>
<gene>
    <name evidence="2" type="ORF">EV698_1894</name>
</gene>
<keyword evidence="1" id="KW-1133">Transmembrane helix</keyword>
<keyword evidence="1" id="KW-0812">Transmembrane</keyword>
<evidence type="ECO:0000313" key="2">
    <source>
        <dbReference type="EMBL" id="RZU99601.1"/>
    </source>
</evidence>
<organism evidence="2 3">
    <name type="scientific">Spiribacter vilamensis</name>
    <dbReference type="NCBI Taxonomy" id="531306"/>
    <lineage>
        <taxon>Bacteria</taxon>
        <taxon>Pseudomonadati</taxon>
        <taxon>Pseudomonadota</taxon>
        <taxon>Gammaproteobacteria</taxon>
        <taxon>Chromatiales</taxon>
        <taxon>Ectothiorhodospiraceae</taxon>
        <taxon>Spiribacter</taxon>
    </lineage>
</organism>
<feature type="transmembrane region" description="Helical" evidence="1">
    <location>
        <begin position="17"/>
        <end position="34"/>
    </location>
</feature>
<sequence>MIAVVALVKTPGLAERLLLLVGVGVGSFLLAGAVRSQQAQLERVTHAKALTLDAIRG</sequence>